<comment type="subcellular location">
    <subcellularLocation>
        <location evidence="1">Cell outer membrane</location>
    </subcellularLocation>
</comment>
<comment type="caution">
    <text evidence="7">The sequence shown here is derived from an EMBL/GenBank/DDBJ whole genome shotgun (WGS) entry which is preliminary data.</text>
</comment>
<dbReference type="SUPFAM" id="SSF48452">
    <property type="entry name" value="TPR-like"/>
    <property type="match status" value="1"/>
</dbReference>
<reference evidence="8" key="1">
    <citation type="submission" date="2015-07" db="EMBL/GenBank/DDBJ databases">
        <title>Genome sequencing of Sunxiuqinia dokdonensis strain SK.</title>
        <authorList>
            <person name="Ahn S."/>
            <person name="Kim B.-C."/>
        </authorList>
    </citation>
    <scope>NUCLEOTIDE SEQUENCE [LARGE SCALE GENOMIC DNA]</scope>
    <source>
        <strain evidence="8">SK</strain>
    </source>
</reference>
<dbReference type="AlphaFoldDB" id="A0A0L8V945"/>
<dbReference type="RefSeq" id="WP_053183024.1">
    <property type="nucleotide sequence ID" value="NZ_LGIA01000149.1"/>
</dbReference>
<keyword evidence="8" id="KW-1185">Reference proteome</keyword>
<evidence type="ECO:0000256" key="5">
    <source>
        <dbReference type="ARBA" id="ARBA00023237"/>
    </source>
</evidence>
<dbReference type="Proteomes" id="UP000036958">
    <property type="component" value="Unassembled WGS sequence"/>
</dbReference>
<dbReference type="Gene3D" id="1.25.40.390">
    <property type="match status" value="1"/>
</dbReference>
<comment type="similarity">
    <text evidence="2">Belongs to the SusD family.</text>
</comment>
<evidence type="ECO:0000256" key="2">
    <source>
        <dbReference type="ARBA" id="ARBA00006275"/>
    </source>
</evidence>
<proteinExistence type="inferred from homology"/>
<dbReference type="STRING" id="1409788.NC99_21350"/>
<keyword evidence="3" id="KW-0732">Signal</keyword>
<sequence>MKNINIILLILATVLICSCNDDFLERFPTDELSPQTAFSSENDLKTYTNSYYSLFQGGSGIYGEAADNIVKSSIGREIMGTRLVPTTDSKWGWSGLRNINFFLNNENVINFHDPSVRDHYVGLSRFFRAFFYFEKVRYYGDVPWYSTVIQSNDEELLKKARDPRSLVMDSVLADIDFAIANLDETKSVERVTKWTALALKSRICLYEGTFRKYHPEFGVAGSEKFLAEAAEAALELMNNGQYTIYNKTSGPSGKPYQDVFGHLKADDVSEEIILTRRYDADLSLKHGVQFYLTSRTQGKPGLEKKLVNSYLMSDGSRFTDIAGYDTLQFFDEIQNRDPRLAQTIVTPGFKRLGSDQLVSPNYENTTTGYQPIKYLNDPSMDLSGQSAQDLPLFRYAEVLLNYAEAKAELGSLTQADLDMSINQLRDRVSMPHLVLADANANPDPYQADLYKNLTGANQGVILEIRRERRIELVMELDFRWDDIMRWKEGHLIATPFEGVYFPGVGEYDVDNDGKVDVEIYSGEKPPSTGAYLIPVSDLSGENKGNLLPNKGVNKVFDESKDYLWPLPIEDLTLNPNLTQNPGWGQP</sequence>
<dbReference type="InterPro" id="IPR011990">
    <property type="entry name" value="TPR-like_helical_dom_sf"/>
</dbReference>
<feature type="domain" description="RagB/SusD" evidence="6">
    <location>
        <begin position="297"/>
        <end position="583"/>
    </location>
</feature>
<protein>
    <recommendedName>
        <fullName evidence="6">RagB/SusD domain-containing protein</fullName>
    </recommendedName>
</protein>
<dbReference type="EMBL" id="LGIA01000149">
    <property type="protein sequence ID" value="KOH45010.1"/>
    <property type="molecule type" value="Genomic_DNA"/>
</dbReference>
<dbReference type="PATRIC" id="fig|1409788.3.peg.2205"/>
<dbReference type="PROSITE" id="PS51257">
    <property type="entry name" value="PROKAR_LIPOPROTEIN"/>
    <property type="match status" value="1"/>
</dbReference>
<keyword evidence="4" id="KW-0472">Membrane</keyword>
<dbReference type="Pfam" id="PF07980">
    <property type="entry name" value="SusD_RagB"/>
    <property type="match status" value="1"/>
</dbReference>
<gene>
    <name evidence="7" type="ORF">NC99_21350</name>
</gene>
<dbReference type="OrthoDB" id="1031584at2"/>
<evidence type="ECO:0000256" key="3">
    <source>
        <dbReference type="ARBA" id="ARBA00022729"/>
    </source>
</evidence>
<dbReference type="InterPro" id="IPR012944">
    <property type="entry name" value="SusD_RagB_dom"/>
</dbReference>
<dbReference type="GO" id="GO:0009279">
    <property type="term" value="C:cell outer membrane"/>
    <property type="evidence" value="ECO:0007669"/>
    <property type="project" value="UniProtKB-SubCell"/>
</dbReference>
<evidence type="ECO:0000256" key="1">
    <source>
        <dbReference type="ARBA" id="ARBA00004442"/>
    </source>
</evidence>
<keyword evidence="5" id="KW-0998">Cell outer membrane</keyword>
<organism evidence="7 8">
    <name type="scientific">Sunxiuqinia dokdonensis</name>
    <dbReference type="NCBI Taxonomy" id="1409788"/>
    <lineage>
        <taxon>Bacteria</taxon>
        <taxon>Pseudomonadati</taxon>
        <taxon>Bacteroidota</taxon>
        <taxon>Bacteroidia</taxon>
        <taxon>Marinilabiliales</taxon>
        <taxon>Prolixibacteraceae</taxon>
        <taxon>Sunxiuqinia</taxon>
    </lineage>
</organism>
<accession>A0A0L8V945</accession>
<evidence type="ECO:0000256" key="4">
    <source>
        <dbReference type="ARBA" id="ARBA00023136"/>
    </source>
</evidence>
<evidence type="ECO:0000313" key="7">
    <source>
        <dbReference type="EMBL" id="KOH45010.1"/>
    </source>
</evidence>
<evidence type="ECO:0000259" key="6">
    <source>
        <dbReference type="Pfam" id="PF07980"/>
    </source>
</evidence>
<name>A0A0L8V945_9BACT</name>
<evidence type="ECO:0000313" key="8">
    <source>
        <dbReference type="Proteomes" id="UP000036958"/>
    </source>
</evidence>